<feature type="transmembrane region" description="Helical" evidence="6">
    <location>
        <begin position="258"/>
        <end position="278"/>
    </location>
</feature>
<dbReference type="EMBL" id="SHNP01000004">
    <property type="protein sequence ID" value="MCX2974287.1"/>
    <property type="molecule type" value="Genomic_DNA"/>
</dbReference>
<gene>
    <name evidence="7" type="ORF">EYC87_11905</name>
</gene>
<dbReference type="Pfam" id="PF07690">
    <property type="entry name" value="MFS_1"/>
    <property type="match status" value="1"/>
</dbReference>
<keyword evidence="8" id="KW-1185">Reference proteome</keyword>
<feature type="transmembrane region" description="Helical" evidence="6">
    <location>
        <begin position="111"/>
        <end position="134"/>
    </location>
</feature>
<dbReference type="CDD" id="cd06174">
    <property type="entry name" value="MFS"/>
    <property type="match status" value="1"/>
</dbReference>
<evidence type="ECO:0000256" key="2">
    <source>
        <dbReference type="ARBA" id="ARBA00022475"/>
    </source>
</evidence>
<feature type="transmembrane region" description="Helical" evidence="6">
    <location>
        <begin position="59"/>
        <end position="78"/>
    </location>
</feature>
<evidence type="ECO:0000256" key="4">
    <source>
        <dbReference type="ARBA" id="ARBA00022989"/>
    </source>
</evidence>
<dbReference type="InterPro" id="IPR050189">
    <property type="entry name" value="MFS_Efflux_Transporters"/>
</dbReference>
<reference evidence="7" key="1">
    <citation type="submission" date="2019-02" db="EMBL/GenBank/DDBJ databases">
        <authorList>
            <person name="Li S.-H."/>
        </authorList>
    </citation>
    <scope>NUCLEOTIDE SEQUENCE</scope>
    <source>
        <strain evidence="7">IMCC8485</strain>
    </source>
</reference>
<feature type="transmembrane region" description="Helical" evidence="6">
    <location>
        <begin position="167"/>
        <end position="186"/>
    </location>
</feature>
<dbReference type="PANTHER" id="PTHR43124:SF10">
    <property type="entry name" value="PURINE EFFLUX PUMP PBUE"/>
    <property type="match status" value="1"/>
</dbReference>
<dbReference type="Gene3D" id="1.20.1250.20">
    <property type="entry name" value="MFS general substrate transporter like domains"/>
    <property type="match status" value="1"/>
</dbReference>
<evidence type="ECO:0000256" key="5">
    <source>
        <dbReference type="ARBA" id="ARBA00023136"/>
    </source>
</evidence>
<feature type="transmembrane region" description="Helical" evidence="6">
    <location>
        <begin position="85"/>
        <end position="105"/>
    </location>
</feature>
<organism evidence="7 8">
    <name type="scientific">Candidatus Seongchinamella marina</name>
    <dbReference type="NCBI Taxonomy" id="2518990"/>
    <lineage>
        <taxon>Bacteria</taxon>
        <taxon>Pseudomonadati</taxon>
        <taxon>Pseudomonadota</taxon>
        <taxon>Gammaproteobacteria</taxon>
        <taxon>Cellvibrionales</taxon>
        <taxon>Halieaceae</taxon>
        <taxon>Seongchinamella</taxon>
    </lineage>
</organism>
<keyword evidence="2" id="KW-1003">Cell membrane</keyword>
<comment type="caution">
    <text evidence="7">The sequence shown here is derived from an EMBL/GenBank/DDBJ whole genome shotgun (WGS) entry which is preliminary data.</text>
</comment>
<protein>
    <submittedName>
        <fullName evidence="7">MFS transporter</fullName>
    </submittedName>
</protein>
<dbReference type="InterPro" id="IPR036259">
    <property type="entry name" value="MFS_trans_sf"/>
</dbReference>
<keyword evidence="5 6" id="KW-0472">Membrane</keyword>
<dbReference type="RefSeq" id="WP_279253078.1">
    <property type="nucleotide sequence ID" value="NZ_SHNP01000004.1"/>
</dbReference>
<sequence>MPENTSSLLHHRTVFDDWRSITVAIYMALVGYGVMVGIPVISTAWVSLLGYSEVQVGRIAGADLGGFSLGAILVSLVVARVNRRLIVLAAGTVAVGANAFCMVTTSYEDTLWLRAMAGIGSGACTAVAIATLAGTSKPARAFNILLFAFAFSQGGELYLLPKLSMNQIYLFFIGTTVLSLLLLPWLPPRPVATSLDIEIDEQAQSGAHYTAYLHVPSYIPWLVLAAVLFTYLNIGAYWTYIELASLNSEASPQWVSQLLVYTSVFSVIGCACATVISNRFGLAKPLLVTLIVQAIIVLMLANGINNTNVMISMFTFNFCWIFVDVYQLATIANIDHSGRFAALMPGAQGLGQIIGPNMAASILALGLGYGGIFVMCACASIIAFAIYLLMYLRLRKLTPALADAS</sequence>
<feature type="transmembrane region" description="Helical" evidence="6">
    <location>
        <begin position="371"/>
        <end position="392"/>
    </location>
</feature>
<evidence type="ECO:0000313" key="7">
    <source>
        <dbReference type="EMBL" id="MCX2974287.1"/>
    </source>
</evidence>
<proteinExistence type="predicted"/>
<feature type="transmembrane region" description="Helical" evidence="6">
    <location>
        <begin position="218"/>
        <end position="238"/>
    </location>
</feature>
<evidence type="ECO:0000256" key="1">
    <source>
        <dbReference type="ARBA" id="ARBA00004651"/>
    </source>
</evidence>
<feature type="transmembrane region" description="Helical" evidence="6">
    <location>
        <begin position="285"/>
        <end position="304"/>
    </location>
</feature>
<feature type="transmembrane region" description="Helical" evidence="6">
    <location>
        <begin position="21"/>
        <end position="47"/>
    </location>
</feature>
<name>A0ABT3SWB4_9GAMM</name>
<evidence type="ECO:0000256" key="3">
    <source>
        <dbReference type="ARBA" id="ARBA00022692"/>
    </source>
</evidence>
<comment type="subcellular location">
    <subcellularLocation>
        <location evidence="1">Cell membrane</location>
        <topology evidence="1">Multi-pass membrane protein</topology>
    </subcellularLocation>
</comment>
<dbReference type="SUPFAM" id="SSF103473">
    <property type="entry name" value="MFS general substrate transporter"/>
    <property type="match status" value="1"/>
</dbReference>
<keyword evidence="3 6" id="KW-0812">Transmembrane</keyword>
<dbReference type="PANTHER" id="PTHR43124">
    <property type="entry name" value="PURINE EFFLUX PUMP PBUE"/>
    <property type="match status" value="1"/>
</dbReference>
<feature type="transmembrane region" description="Helical" evidence="6">
    <location>
        <begin position="310"/>
        <end position="329"/>
    </location>
</feature>
<accession>A0ABT3SWB4</accession>
<dbReference type="InterPro" id="IPR011701">
    <property type="entry name" value="MFS"/>
</dbReference>
<keyword evidence="4 6" id="KW-1133">Transmembrane helix</keyword>
<dbReference type="Proteomes" id="UP001143307">
    <property type="component" value="Unassembled WGS sequence"/>
</dbReference>
<evidence type="ECO:0000313" key="8">
    <source>
        <dbReference type="Proteomes" id="UP001143307"/>
    </source>
</evidence>
<evidence type="ECO:0000256" key="6">
    <source>
        <dbReference type="SAM" id="Phobius"/>
    </source>
</evidence>